<organism evidence="2 3">
    <name type="scientific">Plasmodium malariae</name>
    <dbReference type="NCBI Taxonomy" id="5858"/>
    <lineage>
        <taxon>Eukaryota</taxon>
        <taxon>Sar</taxon>
        <taxon>Alveolata</taxon>
        <taxon>Apicomplexa</taxon>
        <taxon>Aconoidasida</taxon>
        <taxon>Haemosporida</taxon>
        <taxon>Plasmodiidae</taxon>
        <taxon>Plasmodium</taxon>
        <taxon>Plasmodium (Plasmodium)</taxon>
    </lineage>
</organism>
<accession>A0A1D3JJ41</accession>
<protein>
    <submittedName>
        <fullName evidence="2">Fam-m protein</fullName>
    </submittedName>
</protein>
<sequence>MILGKYIKDQKIKLFFFTKIFTFNFLMWIFLFTSYASKINKTLDGIYNVDSKLVERAYRLLGKHKQKKRSNTVWIKEELPNNEAFEKKDISNHDDVAIRKKKQLKESSLDKSKLYTEVIDYDSGMFDGKHYHYEKKWINKKDYDNILKRKRRINFMTLSKMKYKGYGLVVAMFFFLIFFGIGFPIVEFSGIMKTIRDSLFSETWWSPMKTFGNKLASLLTDFILDNIFILSYVVSIVMIAIVIVILVPRILRNNEKYKKIKLTKE</sequence>
<evidence type="ECO:0000256" key="1">
    <source>
        <dbReference type="SAM" id="Phobius"/>
    </source>
</evidence>
<name>A0A1D3JJ41_PLAMA</name>
<dbReference type="Proteomes" id="UP000219813">
    <property type="component" value="Chromosome 3"/>
</dbReference>
<dbReference type="EMBL" id="LT594624">
    <property type="protein sequence ID" value="SBT86369.1"/>
    <property type="molecule type" value="Genomic_DNA"/>
</dbReference>
<keyword evidence="3" id="KW-1185">Reference proteome</keyword>
<dbReference type="KEGG" id="pmal:PMUG01_03032800"/>
<feature type="transmembrane region" description="Helical" evidence="1">
    <location>
        <begin position="12"/>
        <end position="32"/>
    </location>
</feature>
<keyword evidence="1" id="KW-1133">Transmembrane helix</keyword>
<proteinExistence type="predicted"/>
<dbReference type="GeneID" id="39866892"/>
<reference evidence="2 3" key="1">
    <citation type="submission" date="2016-06" db="EMBL/GenBank/DDBJ databases">
        <authorList>
            <consortium name="Pathogen Informatics"/>
        </authorList>
    </citation>
    <scope>NUCLEOTIDE SEQUENCE [LARGE SCALE GENOMIC DNA]</scope>
</reference>
<dbReference type="AlphaFoldDB" id="A0A1D3JJ41"/>
<dbReference type="RefSeq" id="XP_028859537.1">
    <property type="nucleotide sequence ID" value="XM_029003066.1"/>
</dbReference>
<keyword evidence="1" id="KW-0472">Membrane</keyword>
<dbReference type="VEuPathDB" id="PlasmoDB:PmUG01_03032800"/>
<feature type="transmembrane region" description="Helical" evidence="1">
    <location>
        <begin position="227"/>
        <end position="251"/>
    </location>
</feature>
<evidence type="ECO:0000313" key="3">
    <source>
        <dbReference type="Proteomes" id="UP000219813"/>
    </source>
</evidence>
<dbReference type="Pfam" id="PF12420">
    <property type="entry name" value="DUF3671"/>
    <property type="match status" value="1"/>
</dbReference>
<keyword evidence="1" id="KW-0812">Transmembrane</keyword>
<evidence type="ECO:0000313" key="2">
    <source>
        <dbReference type="EMBL" id="SBT86369.1"/>
    </source>
</evidence>
<gene>
    <name evidence="2" type="primary">PmUG01_03032800</name>
    <name evidence="2" type="ORF">PMUG01_03032800</name>
</gene>
<dbReference type="InterPro" id="IPR022139">
    <property type="entry name" value="Fam-L/Fam-M-like_plasmodium"/>
</dbReference>
<feature type="transmembrane region" description="Helical" evidence="1">
    <location>
        <begin position="166"/>
        <end position="186"/>
    </location>
</feature>